<feature type="region of interest" description="Disordered" evidence="2">
    <location>
        <begin position="471"/>
        <end position="503"/>
    </location>
</feature>
<evidence type="ECO:0000313" key="4">
    <source>
        <dbReference type="Proteomes" id="UP000054565"/>
    </source>
</evidence>
<dbReference type="Proteomes" id="UP000054565">
    <property type="component" value="Unassembled WGS sequence"/>
</dbReference>
<organism evidence="3 4">
    <name type="scientific">Coccidioides immitis RMSCC 2394</name>
    <dbReference type="NCBI Taxonomy" id="404692"/>
    <lineage>
        <taxon>Eukaryota</taxon>
        <taxon>Fungi</taxon>
        <taxon>Dikarya</taxon>
        <taxon>Ascomycota</taxon>
        <taxon>Pezizomycotina</taxon>
        <taxon>Eurotiomycetes</taxon>
        <taxon>Eurotiomycetidae</taxon>
        <taxon>Onygenales</taxon>
        <taxon>Onygenaceae</taxon>
        <taxon>Coccidioides</taxon>
    </lineage>
</organism>
<keyword evidence="1" id="KW-0175">Coiled coil</keyword>
<accession>A0A0J6XXN2</accession>
<dbReference type="AlphaFoldDB" id="A0A0J6XXN2"/>
<protein>
    <submittedName>
        <fullName evidence="3">Uncharacterized protein</fullName>
    </submittedName>
</protein>
<reference evidence="4" key="1">
    <citation type="journal article" date="2010" name="Genome Res.">
        <title>Population genomic sequencing of Coccidioides fungi reveals recent hybridization and transposon control.</title>
        <authorList>
            <person name="Neafsey D.E."/>
            <person name="Barker B.M."/>
            <person name="Sharpton T.J."/>
            <person name="Stajich J.E."/>
            <person name="Park D.J."/>
            <person name="Whiston E."/>
            <person name="Hung C.-Y."/>
            <person name="McMahan C."/>
            <person name="White J."/>
            <person name="Sykes S."/>
            <person name="Heiman D."/>
            <person name="Young S."/>
            <person name="Zeng Q."/>
            <person name="Abouelleil A."/>
            <person name="Aftuck L."/>
            <person name="Bessette D."/>
            <person name="Brown A."/>
            <person name="FitzGerald M."/>
            <person name="Lui A."/>
            <person name="Macdonald J.P."/>
            <person name="Priest M."/>
            <person name="Orbach M.J."/>
            <person name="Galgiani J.N."/>
            <person name="Kirkland T.N."/>
            <person name="Cole G.T."/>
            <person name="Birren B.W."/>
            <person name="Henn M.R."/>
            <person name="Taylor J.W."/>
            <person name="Rounsley S.D."/>
        </authorList>
    </citation>
    <scope>NUCLEOTIDE SEQUENCE [LARGE SCALE GENOMIC DNA]</scope>
    <source>
        <strain evidence="4">RMSCC 2394</strain>
    </source>
</reference>
<evidence type="ECO:0000256" key="1">
    <source>
        <dbReference type="SAM" id="Coils"/>
    </source>
</evidence>
<dbReference type="STRING" id="404692.A0A0J6XXN2"/>
<evidence type="ECO:0000256" key="2">
    <source>
        <dbReference type="SAM" id="MobiDB-lite"/>
    </source>
</evidence>
<feature type="coiled-coil region" evidence="1">
    <location>
        <begin position="388"/>
        <end position="426"/>
    </location>
</feature>
<feature type="region of interest" description="Disordered" evidence="2">
    <location>
        <begin position="180"/>
        <end position="207"/>
    </location>
</feature>
<gene>
    <name evidence="3" type="ORF">CIRG_00327</name>
</gene>
<evidence type="ECO:0000313" key="3">
    <source>
        <dbReference type="EMBL" id="KMP00185.1"/>
    </source>
</evidence>
<dbReference type="EMBL" id="DS028093">
    <property type="protein sequence ID" value="KMP00185.1"/>
    <property type="molecule type" value="Genomic_DNA"/>
</dbReference>
<name>A0A0J6XXN2_COCIT</name>
<proteinExistence type="predicted"/>
<feature type="region of interest" description="Disordered" evidence="2">
    <location>
        <begin position="61"/>
        <end position="81"/>
    </location>
</feature>
<feature type="compositionally biased region" description="Low complexity" evidence="2">
    <location>
        <begin position="184"/>
        <end position="197"/>
    </location>
</feature>
<dbReference type="OrthoDB" id="9977870at2759"/>
<sequence>MDLTRPSTCELQGNVRSLQISSADESNYCEAVLLLPEGQTEDNVDNRLLGDARALGLTVCNDGSGSYSTEDPREGNDESSISSQYALPSTVTPSPTRMLSSFSTPWSLKERISSSRHSIASLSTCPTTCSISESEPRQSIADFRPTRHSLNLEGIDRGFKFGLKHAISRIPNLRRRKGSALGILPSTTPSELSSSPSNGLRDIRQGRSLDINTTESLASRDTLAPIDEGCLRRSLVTPELKAMRAAHEGQMQRYLIFRRKMLVPILRGHRRTLEETKSRHIKAVEDLVAQNSQKAVRREERDLMAELSLTEDFKREKQALQSRIRYMEAYFITPPPEAQLGDNSAESRLPQRRYSKEYRDLLRQKQHELATIDSLHESKIKVLRDTQAKHYENALKKWEQAVRLLEEANERDLRDLENRCREEKDVALGWLEAKRARLQARWVLEESILRKKLEIDTQEYYSPLPKLSFGDIGDDTSIDRARPSNDQQTVGRIACETPEKRHS</sequence>